<keyword evidence="2" id="KW-0805">Transcription regulation</keyword>
<dbReference type="Gene3D" id="3.40.190.290">
    <property type="match status" value="1"/>
</dbReference>
<sequence>MDIKQLKYLIALDQTKHFGQAAALCHITQPTLSMRIRRLEEELELELITRSQRFEGFTEAGDRILAWAKTVLAAHDGLQAEAANCRGQLVGSLRLGMVPLASQNPMQLIKPLSELFPELRFQIMSMASEQIIDQLNRNQLDLGMCYIDQVNTSYFDVIEMSSTDLGILYDSRYFDFAEQEVMWESLNNIPLGLLSKGMHYRHSIDLSFGSKGLVPQTVIESNSTFHLIQAVTSGLCCAIMPLNSGLAELNEQLRIIPIEKAVVHSPLVLLKRKQEPSSALVDQCFAEAKSLFGVGKAPLAKSARIQAVR</sequence>
<comment type="similarity">
    <text evidence="1">Belongs to the LysR transcriptional regulatory family.</text>
</comment>
<reference evidence="7 8" key="1">
    <citation type="submission" date="2020-02" db="EMBL/GenBank/DDBJ databases">
        <title>A complete genome of a marine bacterium Vibrio sp. ZWAL4003 isolated from the mangrove sediment with the ability to degrade polysaccharides.</title>
        <authorList>
            <person name="Wu J."/>
            <person name="Qu W."/>
            <person name="Zeng R."/>
        </authorList>
    </citation>
    <scope>NUCLEOTIDE SEQUENCE [LARGE SCALE GENOMIC DNA]</scope>
    <source>
        <strain evidence="7 8">ZWAL4003</strain>
    </source>
</reference>
<gene>
    <name evidence="7" type="ORF">G5S32_08075</name>
</gene>
<organism evidence="7 8">
    <name type="scientific">Vibrio ziniensis</name>
    <dbReference type="NCBI Taxonomy" id="2711221"/>
    <lineage>
        <taxon>Bacteria</taxon>
        <taxon>Pseudomonadati</taxon>
        <taxon>Pseudomonadota</taxon>
        <taxon>Gammaproteobacteria</taxon>
        <taxon>Vibrionales</taxon>
        <taxon>Vibrionaceae</taxon>
        <taxon>Vibrio</taxon>
    </lineage>
</organism>
<evidence type="ECO:0000259" key="6">
    <source>
        <dbReference type="PROSITE" id="PS50931"/>
    </source>
</evidence>
<protein>
    <submittedName>
        <fullName evidence="7">LysR family transcriptional regulator</fullName>
    </submittedName>
</protein>
<keyword evidence="4" id="KW-0010">Activator</keyword>
<dbReference type="KEGG" id="vzi:G5S32_08075"/>
<dbReference type="PANTHER" id="PTHR30293">
    <property type="entry name" value="TRANSCRIPTIONAL REGULATORY PROTEIN NAC-RELATED"/>
    <property type="match status" value="1"/>
</dbReference>
<dbReference type="Pfam" id="PF03466">
    <property type="entry name" value="LysR_substrate"/>
    <property type="match status" value="1"/>
</dbReference>
<evidence type="ECO:0000256" key="5">
    <source>
        <dbReference type="ARBA" id="ARBA00023163"/>
    </source>
</evidence>
<keyword evidence="5" id="KW-0804">Transcription</keyword>
<evidence type="ECO:0000256" key="2">
    <source>
        <dbReference type="ARBA" id="ARBA00023015"/>
    </source>
</evidence>
<dbReference type="PRINTS" id="PR00039">
    <property type="entry name" value="HTHLYSR"/>
</dbReference>
<dbReference type="SUPFAM" id="SSF53850">
    <property type="entry name" value="Periplasmic binding protein-like II"/>
    <property type="match status" value="1"/>
</dbReference>
<keyword evidence="8" id="KW-1185">Reference proteome</keyword>
<dbReference type="RefSeq" id="WP_165311526.1">
    <property type="nucleotide sequence ID" value="NZ_CP049331.1"/>
</dbReference>
<dbReference type="Pfam" id="PF00126">
    <property type="entry name" value="HTH_1"/>
    <property type="match status" value="1"/>
</dbReference>
<evidence type="ECO:0000256" key="1">
    <source>
        <dbReference type="ARBA" id="ARBA00009437"/>
    </source>
</evidence>
<evidence type="ECO:0000313" key="8">
    <source>
        <dbReference type="Proteomes" id="UP000503003"/>
    </source>
</evidence>
<dbReference type="InterPro" id="IPR036388">
    <property type="entry name" value="WH-like_DNA-bd_sf"/>
</dbReference>
<dbReference type="FunFam" id="1.10.10.10:FF:000001">
    <property type="entry name" value="LysR family transcriptional regulator"/>
    <property type="match status" value="1"/>
</dbReference>
<dbReference type="GO" id="GO:0003700">
    <property type="term" value="F:DNA-binding transcription factor activity"/>
    <property type="evidence" value="ECO:0007669"/>
    <property type="project" value="InterPro"/>
</dbReference>
<dbReference type="Gene3D" id="1.10.10.10">
    <property type="entry name" value="Winged helix-like DNA-binding domain superfamily/Winged helix DNA-binding domain"/>
    <property type="match status" value="1"/>
</dbReference>
<dbReference type="CDD" id="cd05466">
    <property type="entry name" value="PBP2_LTTR_substrate"/>
    <property type="match status" value="1"/>
</dbReference>
<dbReference type="InterPro" id="IPR005119">
    <property type="entry name" value="LysR_subst-bd"/>
</dbReference>
<evidence type="ECO:0000256" key="4">
    <source>
        <dbReference type="ARBA" id="ARBA00023159"/>
    </source>
</evidence>
<dbReference type="Proteomes" id="UP000503003">
    <property type="component" value="Chromosome 1"/>
</dbReference>
<evidence type="ECO:0000256" key="3">
    <source>
        <dbReference type="ARBA" id="ARBA00023125"/>
    </source>
</evidence>
<dbReference type="AlphaFoldDB" id="A0A6G7CIK9"/>
<dbReference type="PROSITE" id="PS50931">
    <property type="entry name" value="HTH_LYSR"/>
    <property type="match status" value="1"/>
</dbReference>
<evidence type="ECO:0000313" key="7">
    <source>
        <dbReference type="EMBL" id="QIH41947.1"/>
    </source>
</evidence>
<dbReference type="EMBL" id="CP049331">
    <property type="protein sequence ID" value="QIH41947.1"/>
    <property type="molecule type" value="Genomic_DNA"/>
</dbReference>
<dbReference type="InterPro" id="IPR036390">
    <property type="entry name" value="WH_DNA-bd_sf"/>
</dbReference>
<dbReference type="PANTHER" id="PTHR30293:SF0">
    <property type="entry name" value="NITROGEN ASSIMILATION REGULATORY PROTEIN NAC"/>
    <property type="match status" value="1"/>
</dbReference>
<feature type="domain" description="HTH lysR-type" evidence="6">
    <location>
        <begin position="1"/>
        <end position="58"/>
    </location>
</feature>
<dbReference type="InterPro" id="IPR000847">
    <property type="entry name" value="LysR_HTH_N"/>
</dbReference>
<name>A0A6G7CIK9_9VIBR</name>
<dbReference type="GO" id="GO:2000142">
    <property type="term" value="P:regulation of DNA-templated transcription initiation"/>
    <property type="evidence" value="ECO:0007669"/>
    <property type="project" value="TreeGrafter"/>
</dbReference>
<keyword evidence="3" id="KW-0238">DNA-binding</keyword>
<accession>A0A6G7CIK9</accession>
<dbReference type="SUPFAM" id="SSF46785">
    <property type="entry name" value="Winged helix' DNA-binding domain"/>
    <property type="match status" value="1"/>
</dbReference>
<dbReference type="GO" id="GO:0003677">
    <property type="term" value="F:DNA binding"/>
    <property type="evidence" value="ECO:0007669"/>
    <property type="project" value="UniProtKB-KW"/>
</dbReference>
<proteinExistence type="inferred from homology"/>